<dbReference type="Proteomes" id="UP000610124">
    <property type="component" value="Unassembled WGS sequence"/>
</dbReference>
<comment type="similarity">
    <text evidence="2">Belongs to the transposase mutator family.</text>
</comment>
<evidence type="ECO:0000256" key="1">
    <source>
        <dbReference type="ARBA" id="ARBA00002190"/>
    </source>
</evidence>
<keyword evidence="4" id="KW-0238">DNA-binding</keyword>
<dbReference type="NCBIfam" id="NF033543">
    <property type="entry name" value="transpos_IS256"/>
    <property type="match status" value="1"/>
</dbReference>
<evidence type="ECO:0000313" key="7">
    <source>
        <dbReference type="EMBL" id="GGV07798.1"/>
    </source>
</evidence>
<dbReference type="PANTHER" id="PTHR33217:SF8">
    <property type="entry name" value="MUTATOR FAMILY TRANSPOSASE"/>
    <property type="match status" value="1"/>
</dbReference>
<dbReference type="GO" id="GO:0004803">
    <property type="term" value="F:transposase activity"/>
    <property type="evidence" value="ECO:0007669"/>
    <property type="project" value="InterPro"/>
</dbReference>
<evidence type="ECO:0000256" key="6">
    <source>
        <dbReference type="SAM" id="MobiDB-lite"/>
    </source>
</evidence>
<dbReference type="InterPro" id="IPR001207">
    <property type="entry name" value="Transposase_mutator"/>
</dbReference>
<feature type="region of interest" description="Disordered" evidence="6">
    <location>
        <begin position="270"/>
        <end position="327"/>
    </location>
</feature>
<name>A0A8H9I5V9_KITAU</name>
<dbReference type="GO" id="GO:0003677">
    <property type="term" value="F:DNA binding"/>
    <property type="evidence" value="ECO:0007669"/>
    <property type="project" value="UniProtKB-KW"/>
</dbReference>
<gene>
    <name evidence="7" type="ORF">GCM10010502_73560</name>
</gene>
<dbReference type="AlphaFoldDB" id="A0A8H9I5V9"/>
<comment type="caution">
    <text evidence="7">The sequence shown here is derived from an EMBL/GenBank/DDBJ whole genome shotgun (WGS) entry which is preliminary data.</text>
</comment>
<evidence type="ECO:0000256" key="3">
    <source>
        <dbReference type="ARBA" id="ARBA00022578"/>
    </source>
</evidence>
<organism evidence="7 8">
    <name type="scientific">Kitasatospora aureofaciens</name>
    <name type="common">Streptomyces aureofaciens</name>
    <dbReference type="NCBI Taxonomy" id="1894"/>
    <lineage>
        <taxon>Bacteria</taxon>
        <taxon>Bacillati</taxon>
        <taxon>Actinomycetota</taxon>
        <taxon>Actinomycetes</taxon>
        <taxon>Kitasatosporales</taxon>
        <taxon>Streptomycetaceae</taxon>
        <taxon>Kitasatospora</taxon>
    </lineage>
</organism>
<dbReference type="GO" id="GO:0006313">
    <property type="term" value="P:DNA transposition"/>
    <property type="evidence" value="ECO:0007669"/>
    <property type="project" value="InterPro"/>
</dbReference>
<evidence type="ECO:0000256" key="4">
    <source>
        <dbReference type="ARBA" id="ARBA00023125"/>
    </source>
</evidence>
<accession>A0A8H9I5V9</accession>
<evidence type="ECO:0008006" key="9">
    <source>
        <dbReference type="Google" id="ProtNLM"/>
    </source>
</evidence>
<keyword evidence="3" id="KW-0815">Transposition</keyword>
<feature type="compositionally biased region" description="Basic residues" evidence="6">
    <location>
        <begin position="275"/>
        <end position="286"/>
    </location>
</feature>
<evidence type="ECO:0000256" key="2">
    <source>
        <dbReference type="ARBA" id="ARBA00010961"/>
    </source>
</evidence>
<dbReference type="PANTHER" id="PTHR33217">
    <property type="entry name" value="TRANSPOSASE FOR INSERTION SEQUENCE ELEMENT IS1081"/>
    <property type="match status" value="1"/>
</dbReference>
<proteinExistence type="inferred from homology"/>
<feature type="compositionally biased region" description="Low complexity" evidence="6">
    <location>
        <begin position="307"/>
        <end position="327"/>
    </location>
</feature>
<evidence type="ECO:0000256" key="5">
    <source>
        <dbReference type="ARBA" id="ARBA00023172"/>
    </source>
</evidence>
<dbReference type="EMBL" id="BMUB01000047">
    <property type="protein sequence ID" value="GGV07798.1"/>
    <property type="molecule type" value="Genomic_DNA"/>
</dbReference>
<dbReference type="Pfam" id="PF00872">
    <property type="entry name" value="Transposase_mut"/>
    <property type="match status" value="1"/>
</dbReference>
<sequence>MYLPIKEEHLMSDVIVSVEAVEEVRPTELSADVLDEQLIGQLVDRARASGLQLTGEGGLLQQLTKRVLESALEGEITDHLGYEKHDRAGAGSGNNRNGVRAKTVLTDVGPVEIEVPRDREGGFEPQIVKKRQRRLTGVDEMVLSLSARGLTHGDISAHLAEVYGASVSKSTISTITDKVMDGMAEWQNRPLDAIYPVIFIDCIHVKARDGQVANRPIYVALAVTVDGTRDILGLWAGDGGEGAKYWLQVLTEIKNRGVEDVAWSSATASRACRTPSRRTAQRRCARARPPWLRPPSSQREAARRRWSSSPPSSSRVSLSSLRPSSLRPSWRGRLLPSGLLRRLRDRVRAHGGLLGRLPVPLRRRLGLGLGHELLRPVPDDGVRLRPDTAHQRGVLRGHQSGQGPQALDGAAFLPRHGAGQLVLQAPTPGLDTGKFRLQLGDGLTETALCHASVARPSGPQATRRSRAFLYSPQQGRACGERRGCAVCFPAFAALPGEYGALARRLPARGCSRTGFRR</sequence>
<protein>
    <recommendedName>
        <fullName evidence="9">Mutator family transposase</fullName>
    </recommendedName>
</protein>
<reference evidence="7" key="1">
    <citation type="journal article" date="2014" name="Int. J. Syst. Evol. Microbiol.">
        <title>Complete genome sequence of Corynebacterium casei LMG S-19264T (=DSM 44701T), isolated from a smear-ripened cheese.</title>
        <authorList>
            <consortium name="US DOE Joint Genome Institute (JGI-PGF)"/>
            <person name="Walter F."/>
            <person name="Albersmeier A."/>
            <person name="Kalinowski J."/>
            <person name="Ruckert C."/>
        </authorList>
    </citation>
    <scope>NUCLEOTIDE SEQUENCE</scope>
    <source>
        <strain evidence="7">JCM 4434</strain>
    </source>
</reference>
<reference evidence="7" key="2">
    <citation type="submission" date="2020-09" db="EMBL/GenBank/DDBJ databases">
        <authorList>
            <person name="Sun Q."/>
            <person name="Ohkuma M."/>
        </authorList>
    </citation>
    <scope>NUCLEOTIDE SEQUENCE</scope>
    <source>
        <strain evidence="7">JCM 4434</strain>
    </source>
</reference>
<evidence type="ECO:0000313" key="8">
    <source>
        <dbReference type="Proteomes" id="UP000610124"/>
    </source>
</evidence>
<keyword evidence="5" id="KW-0233">DNA recombination</keyword>
<comment type="function">
    <text evidence="1">Required for the transposition of the insertion element.</text>
</comment>